<dbReference type="Pfam" id="PF02108">
    <property type="entry name" value="FliH"/>
    <property type="match status" value="1"/>
</dbReference>
<dbReference type="OrthoDB" id="264725at2"/>
<dbReference type="RefSeq" id="WP_146459573.1">
    <property type="nucleotide sequence ID" value="NZ_SJPW01000005.1"/>
</dbReference>
<keyword evidence="11" id="KW-1185">Reference proteome</keyword>
<evidence type="ECO:0000256" key="4">
    <source>
        <dbReference type="ARBA" id="ARBA00022448"/>
    </source>
</evidence>
<feature type="domain" description="Flagellar assembly protein FliH/Type III secretion system HrpE" evidence="9">
    <location>
        <begin position="97"/>
        <end position="223"/>
    </location>
</feature>
<evidence type="ECO:0000256" key="6">
    <source>
        <dbReference type="ARBA" id="ARBA00022927"/>
    </source>
</evidence>
<keyword evidence="8" id="KW-0175">Coiled coil</keyword>
<dbReference type="Proteomes" id="UP000318288">
    <property type="component" value="Unassembled WGS sequence"/>
</dbReference>
<evidence type="ECO:0000313" key="11">
    <source>
        <dbReference type="Proteomes" id="UP000318288"/>
    </source>
</evidence>
<protein>
    <recommendedName>
        <fullName evidence="3">Flagellar assembly protein FliH</fullName>
    </recommendedName>
</protein>
<organism evidence="10 11">
    <name type="scientific">Rubripirellula tenax</name>
    <dbReference type="NCBI Taxonomy" id="2528015"/>
    <lineage>
        <taxon>Bacteria</taxon>
        <taxon>Pseudomonadati</taxon>
        <taxon>Planctomycetota</taxon>
        <taxon>Planctomycetia</taxon>
        <taxon>Pirellulales</taxon>
        <taxon>Pirellulaceae</taxon>
        <taxon>Rubripirellula</taxon>
    </lineage>
</organism>
<dbReference type="EMBL" id="SJPW01000005">
    <property type="protein sequence ID" value="TWU50900.1"/>
    <property type="molecule type" value="Genomic_DNA"/>
</dbReference>
<reference evidence="10 11" key="1">
    <citation type="submission" date="2019-02" db="EMBL/GenBank/DDBJ databases">
        <title>Deep-cultivation of Planctomycetes and their phenomic and genomic characterization uncovers novel biology.</title>
        <authorList>
            <person name="Wiegand S."/>
            <person name="Jogler M."/>
            <person name="Boedeker C."/>
            <person name="Pinto D."/>
            <person name="Vollmers J."/>
            <person name="Rivas-Marin E."/>
            <person name="Kohn T."/>
            <person name="Peeters S.H."/>
            <person name="Heuer A."/>
            <person name="Rast P."/>
            <person name="Oberbeckmann S."/>
            <person name="Bunk B."/>
            <person name="Jeske O."/>
            <person name="Meyerdierks A."/>
            <person name="Storesund J.E."/>
            <person name="Kallscheuer N."/>
            <person name="Luecker S."/>
            <person name="Lage O.M."/>
            <person name="Pohl T."/>
            <person name="Merkel B.J."/>
            <person name="Hornburger P."/>
            <person name="Mueller R.-W."/>
            <person name="Bruemmer F."/>
            <person name="Labrenz M."/>
            <person name="Spormann A.M."/>
            <person name="Op Den Camp H."/>
            <person name="Overmann J."/>
            <person name="Amann R."/>
            <person name="Jetten M.S.M."/>
            <person name="Mascher T."/>
            <person name="Medema M.H."/>
            <person name="Devos D.P."/>
            <person name="Kaster A.-K."/>
            <person name="Ovreas L."/>
            <person name="Rohde M."/>
            <person name="Galperin M.Y."/>
            <person name="Jogler C."/>
        </authorList>
    </citation>
    <scope>NUCLEOTIDE SEQUENCE [LARGE SCALE GENOMIC DNA]</scope>
    <source>
        <strain evidence="10 11">Poly51</strain>
    </source>
</reference>
<dbReference type="GO" id="GO:0005829">
    <property type="term" value="C:cytosol"/>
    <property type="evidence" value="ECO:0007669"/>
    <property type="project" value="TreeGrafter"/>
</dbReference>
<evidence type="ECO:0000256" key="7">
    <source>
        <dbReference type="ARBA" id="ARBA00023225"/>
    </source>
</evidence>
<dbReference type="PANTHER" id="PTHR34982">
    <property type="entry name" value="YOP PROTEINS TRANSLOCATION PROTEIN L"/>
    <property type="match status" value="1"/>
</dbReference>
<comment type="similarity">
    <text evidence="2">Belongs to the FliH family.</text>
</comment>
<evidence type="ECO:0000256" key="1">
    <source>
        <dbReference type="ARBA" id="ARBA00003041"/>
    </source>
</evidence>
<dbReference type="GO" id="GO:0044781">
    <property type="term" value="P:bacterial-type flagellum organization"/>
    <property type="evidence" value="ECO:0007669"/>
    <property type="project" value="UniProtKB-KW"/>
</dbReference>
<keyword evidence="4" id="KW-0813">Transport</keyword>
<evidence type="ECO:0000313" key="10">
    <source>
        <dbReference type="EMBL" id="TWU50900.1"/>
    </source>
</evidence>
<gene>
    <name evidence="10" type="ORF">Poly51_41930</name>
</gene>
<evidence type="ECO:0000259" key="9">
    <source>
        <dbReference type="Pfam" id="PF02108"/>
    </source>
</evidence>
<dbReference type="InterPro" id="IPR051472">
    <property type="entry name" value="T3SS_Stator/FliH"/>
</dbReference>
<dbReference type="PANTHER" id="PTHR34982:SF1">
    <property type="entry name" value="FLAGELLAR ASSEMBLY PROTEIN FLIH"/>
    <property type="match status" value="1"/>
</dbReference>
<comment type="caution">
    <text evidence="10">The sequence shown here is derived from an EMBL/GenBank/DDBJ whole genome shotgun (WGS) entry which is preliminary data.</text>
</comment>
<sequence length="228" mass="25381">MANVLKANSPSEKVEAARNISGLAGFNLNDLADEGRSRLDECRNQVRQMLDEAAIEAKRIRTEAEAKGYEEGLTRAQVDNDKKIRAQSEQRAKEGLNVLHQAVEKLHTQHEDWMKQYSRTLSRIALAAAERVVRRKLVDEPEILVRWAEDALTSTRSASKLTLAVHPETIAQLGEALDLMLVSPGLPEQTHVEPDETLARDSVVVRQLGGDIQAGLEAQLHRLEELLA</sequence>
<comment type="function">
    <text evidence="1">Needed for flagellar regrowth and assembly.</text>
</comment>
<proteinExistence type="inferred from homology"/>
<evidence type="ECO:0000256" key="8">
    <source>
        <dbReference type="SAM" id="Coils"/>
    </source>
</evidence>
<evidence type="ECO:0000256" key="2">
    <source>
        <dbReference type="ARBA" id="ARBA00006602"/>
    </source>
</evidence>
<evidence type="ECO:0000256" key="3">
    <source>
        <dbReference type="ARBA" id="ARBA00016507"/>
    </source>
</evidence>
<keyword evidence="10" id="KW-0966">Cell projection</keyword>
<keyword evidence="10" id="KW-0969">Cilium</keyword>
<dbReference type="GO" id="GO:0015031">
    <property type="term" value="P:protein transport"/>
    <property type="evidence" value="ECO:0007669"/>
    <property type="project" value="UniProtKB-KW"/>
</dbReference>
<keyword evidence="7" id="KW-1006">Bacterial flagellum protein export</keyword>
<keyword evidence="5" id="KW-1005">Bacterial flagellum biogenesis</keyword>
<feature type="coiled-coil region" evidence="8">
    <location>
        <begin position="32"/>
        <end position="63"/>
    </location>
</feature>
<name>A0A5C6ERF9_9BACT</name>
<keyword evidence="6" id="KW-0653">Protein transport</keyword>
<accession>A0A5C6ERF9</accession>
<evidence type="ECO:0000256" key="5">
    <source>
        <dbReference type="ARBA" id="ARBA00022795"/>
    </source>
</evidence>
<keyword evidence="10" id="KW-0282">Flagellum</keyword>
<dbReference type="InterPro" id="IPR018035">
    <property type="entry name" value="Flagellar_FliH/T3SS_HrpE"/>
</dbReference>
<dbReference type="AlphaFoldDB" id="A0A5C6ERF9"/>